<dbReference type="PANTHER" id="PTHR30008:SF0">
    <property type="entry name" value="EXODEOXYRIBONUCLEASE 7 LARGE SUBUNIT"/>
    <property type="match status" value="1"/>
</dbReference>
<keyword evidence="2" id="KW-0540">Nuclease</keyword>
<feature type="non-terminal residue" evidence="7">
    <location>
        <position position="371"/>
    </location>
</feature>
<feature type="domain" description="OB-fold nucleic acid binding" evidence="6">
    <location>
        <begin position="2"/>
        <end position="36"/>
    </location>
</feature>
<dbReference type="GO" id="GO:0003676">
    <property type="term" value="F:nucleic acid binding"/>
    <property type="evidence" value="ECO:0007669"/>
    <property type="project" value="InterPro"/>
</dbReference>
<reference evidence="7" key="1">
    <citation type="submission" date="2018-06" db="EMBL/GenBank/DDBJ databases">
        <authorList>
            <person name="Zhirakovskaya E."/>
        </authorList>
    </citation>
    <scope>NUCLEOTIDE SEQUENCE</scope>
</reference>
<evidence type="ECO:0000256" key="3">
    <source>
        <dbReference type="ARBA" id="ARBA00022801"/>
    </source>
</evidence>
<dbReference type="AlphaFoldDB" id="A0A3B0Z8N5"/>
<evidence type="ECO:0000259" key="5">
    <source>
        <dbReference type="Pfam" id="PF02601"/>
    </source>
</evidence>
<dbReference type="InterPro" id="IPR020579">
    <property type="entry name" value="Exonuc_VII_lsu_C"/>
</dbReference>
<dbReference type="NCBIfam" id="TIGR00237">
    <property type="entry name" value="xseA"/>
    <property type="match status" value="1"/>
</dbReference>
<keyword evidence="4" id="KW-0269">Exonuclease</keyword>
<dbReference type="GO" id="GO:0006308">
    <property type="term" value="P:DNA catabolic process"/>
    <property type="evidence" value="ECO:0007669"/>
    <property type="project" value="InterPro"/>
</dbReference>
<protein>
    <submittedName>
        <fullName evidence="7">Exodeoxyribonuclease VII large subunit</fullName>
        <ecNumber evidence="7">3.1.11.6</ecNumber>
    </submittedName>
</protein>
<gene>
    <name evidence="7" type="ORF">MNBD_GAMMA13-1260</name>
</gene>
<accession>A0A3B0Z8N5</accession>
<evidence type="ECO:0000259" key="6">
    <source>
        <dbReference type="Pfam" id="PF13742"/>
    </source>
</evidence>
<evidence type="ECO:0000313" key="7">
    <source>
        <dbReference type="EMBL" id="VAW77056.1"/>
    </source>
</evidence>
<evidence type="ECO:0000256" key="2">
    <source>
        <dbReference type="ARBA" id="ARBA00022722"/>
    </source>
</evidence>
<evidence type="ECO:0000256" key="1">
    <source>
        <dbReference type="ARBA" id="ARBA00022490"/>
    </source>
</evidence>
<feature type="domain" description="Exonuclease VII large subunit C-terminal" evidence="5">
    <location>
        <begin position="59"/>
        <end position="370"/>
    </location>
</feature>
<sequence>THLRFKPENGSQVRVRAEVSLYEARGNFQLIVSQMEEAGDGALQRAFEALKQRLFDAGLFAAEHKRPLPVIPSCIGVITSPSGAAVRDVLTVLKRRFPAIPVIIYPTLVQGEAAAAQIVAALETAQQRQECDVLLLTRGGGSLEDLWPFNEESVARAIHSCHIPLVSAVGHEIDVVISDFVADQRAATPSAAAELLSPDQAEWLARLEQLQQRLSGQMRQTIQQSRASLNWLQRRSLQCHPGRRLQQQAQRLDDLSLRLTRAWPHRQAQWQAQHTALQARLQQQSPRQQLQRLQASTAQLAQRLKYCIYTQLSERRGELAILSHTLDSISPLATLQRGYSITLRQPQGTLIQATSQAQIGDTLETRLASGS</sequence>
<dbReference type="Pfam" id="PF02601">
    <property type="entry name" value="Exonuc_VII_L"/>
    <property type="match status" value="1"/>
</dbReference>
<organism evidence="7">
    <name type="scientific">hydrothermal vent metagenome</name>
    <dbReference type="NCBI Taxonomy" id="652676"/>
    <lineage>
        <taxon>unclassified sequences</taxon>
        <taxon>metagenomes</taxon>
        <taxon>ecological metagenomes</taxon>
    </lineage>
</organism>
<dbReference type="PANTHER" id="PTHR30008">
    <property type="entry name" value="EXODEOXYRIBONUCLEASE 7 LARGE SUBUNIT"/>
    <property type="match status" value="1"/>
</dbReference>
<evidence type="ECO:0000256" key="4">
    <source>
        <dbReference type="ARBA" id="ARBA00022839"/>
    </source>
</evidence>
<dbReference type="CDD" id="cd04489">
    <property type="entry name" value="ExoVII_LU_OBF"/>
    <property type="match status" value="1"/>
</dbReference>
<dbReference type="EC" id="3.1.11.6" evidence="7"/>
<dbReference type="GO" id="GO:0008855">
    <property type="term" value="F:exodeoxyribonuclease VII activity"/>
    <property type="evidence" value="ECO:0007669"/>
    <property type="project" value="UniProtKB-EC"/>
</dbReference>
<feature type="non-terminal residue" evidence="7">
    <location>
        <position position="1"/>
    </location>
</feature>
<keyword evidence="1" id="KW-0963">Cytoplasm</keyword>
<proteinExistence type="inferred from homology"/>
<dbReference type="InterPro" id="IPR003753">
    <property type="entry name" value="Exonuc_VII_L"/>
</dbReference>
<dbReference type="HAMAP" id="MF_00378">
    <property type="entry name" value="Exonuc_7_L"/>
    <property type="match status" value="1"/>
</dbReference>
<name>A0A3B0Z8N5_9ZZZZ</name>
<dbReference type="GO" id="GO:0009318">
    <property type="term" value="C:exodeoxyribonuclease VII complex"/>
    <property type="evidence" value="ECO:0007669"/>
    <property type="project" value="InterPro"/>
</dbReference>
<dbReference type="InterPro" id="IPR025824">
    <property type="entry name" value="OB-fold_nuc-bd_dom"/>
</dbReference>
<dbReference type="Pfam" id="PF13742">
    <property type="entry name" value="tRNA_anti_2"/>
    <property type="match status" value="1"/>
</dbReference>
<dbReference type="EMBL" id="UOFK01000108">
    <property type="protein sequence ID" value="VAW77056.1"/>
    <property type="molecule type" value="Genomic_DNA"/>
</dbReference>
<keyword evidence="3 7" id="KW-0378">Hydrolase</keyword>